<dbReference type="InterPro" id="IPR007115">
    <property type="entry name" value="6-PTP_synth/QueD"/>
</dbReference>
<dbReference type="Gene3D" id="3.30.479.10">
    <property type="entry name" value="6-pyruvoyl tetrahydropterin synthase/QueD"/>
    <property type="match status" value="1"/>
</dbReference>
<dbReference type="GO" id="GO:0046872">
    <property type="term" value="F:metal ion binding"/>
    <property type="evidence" value="ECO:0007669"/>
    <property type="project" value="UniProtKB-KW"/>
</dbReference>
<evidence type="ECO:0000256" key="2">
    <source>
        <dbReference type="ARBA" id="ARBA00008900"/>
    </source>
</evidence>
<evidence type="ECO:0000256" key="9">
    <source>
        <dbReference type="PIRNR" id="PIRNR006113"/>
    </source>
</evidence>
<keyword evidence="6 9" id="KW-0862">Zinc</keyword>
<dbReference type="SUPFAM" id="SSF55620">
    <property type="entry name" value="Tetrahydrobiopterin biosynthesis enzymes-like"/>
    <property type="match status" value="1"/>
</dbReference>
<evidence type="ECO:0000256" key="1">
    <source>
        <dbReference type="ARBA" id="ARBA00005061"/>
    </source>
</evidence>
<evidence type="ECO:0000256" key="8">
    <source>
        <dbReference type="ARBA" id="ARBA00048807"/>
    </source>
</evidence>
<evidence type="ECO:0000256" key="7">
    <source>
        <dbReference type="ARBA" id="ARBA00023239"/>
    </source>
</evidence>
<dbReference type="PANTHER" id="PTHR12589:SF7">
    <property type="entry name" value="6-PYRUVOYL TETRAHYDROBIOPTERIN SYNTHASE"/>
    <property type="match status" value="1"/>
</dbReference>
<evidence type="ECO:0000256" key="3">
    <source>
        <dbReference type="ARBA" id="ARBA00018141"/>
    </source>
</evidence>
<accession>A0A6L2ZQN8</accession>
<feature type="binding site" evidence="11">
    <location>
        <position position="30"/>
    </location>
    <ligand>
        <name>Zn(2+)</name>
        <dbReference type="ChEBI" id="CHEBI:29105"/>
    </ligand>
</feature>
<dbReference type="GO" id="GO:0070497">
    <property type="term" value="F:6-carboxytetrahydropterin synthase activity"/>
    <property type="evidence" value="ECO:0007669"/>
    <property type="project" value="UniProtKB-EC"/>
</dbReference>
<keyword evidence="7 9" id="KW-0456">Lyase</keyword>
<feature type="active site" description="Charge relay system" evidence="10">
    <location>
        <position position="109"/>
    </location>
</feature>
<feature type="active site" description="Proton acceptor" evidence="10">
    <location>
        <position position="26"/>
    </location>
</feature>
<evidence type="ECO:0000313" key="12">
    <source>
        <dbReference type="EMBL" id="GFN46695.1"/>
    </source>
</evidence>
<comment type="catalytic activity">
    <reaction evidence="8 9">
        <text>7,8-dihydroneopterin 3'-triphosphate + H2O = 6-carboxy-5,6,7,8-tetrahydropterin + triphosphate + acetaldehyde + 2 H(+)</text>
        <dbReference type="Rhea" id="RHEA:27966"/>
        <dbReference type="ChEBI" id="CHEBI:15343"/>
        <dbReference type="ChEBI" id="CHEBI:15377"/>
        <dbReference type="ChEBI" id="CHEBI:15378"/>
        <dbReference type="ChEBI" id="CHEBI:18036"/>
        <dbReference type="ChEBI" id="CHEBI:58462"/>
        <dbReference type="ChEBI" id="CHEBI:61032"/>
        <dbReference type="EC" id="4.1.2.50"/>
    </reaction>
</comment>
<dbReference type="AlphaFoldDB" id="A0A6L2ZQN8"/>
<reference evidence="12 13" key="1">
    <citation type="submission" date="2020-06" db="EMBL/GenBank/DDBJ databases">
        <title>The genome sequence of Candidatus Regiella insecticola strain Tut.</title>
        <authorList>
            <person name="Nikoh N."/>
            <person name="Tsuchida T."/>
            <person name="Koga R."/>
            <person name="Oshima K."/>
            <person name="Hattori M."/>
            <person name="Fukatsu T."/>
        </authorList>
    </citation>
    <scope>NUCLEOTIDE SEQUENCE [LARGE SCALE GENOMIC DNA]</scope>
    <source>
        <strain evidence="12 13">Tut</strain>
    </source>
</reference>
<keyword evidence="4 9" id="KW-0479">Metal-binding</keyword>
<dbReference type="PANTHER" id="PTHR12589">
    <property type="entry name" value="PYRUVOYL TETRAHYDROBIOPTERIN SYNTHASE"/>
    <property type="match status" value="1"/>
</dbReference>
<evidence type="ECO:0000256" key="6">
    <source>
        <dbReference type="ARBA" id="ARBA00022833"/>
    </source>
</evidence>
<dbReference type="GO" id="GO:0008616">
    <property type="term" value="P:tRNA queuosine(34) biosynthetic process"/>
    <property type="evidence" value="ECO:0007669"/>
    <property type="project" value="UniProtKB-KW"/>
</dbReference>
<proteinExistence type="inferred from homology"/>
<protein>
    <recommendedName>
        <fullName evidence="3 9">6-carboxy-5,6,7,8-tetrahydropterin synthase</fullName>
        <ecNumber evidence="9">4.-.-.-</ecNumber>
    </recommendedName>
</protein>
<evidence type="ECO:0000256" key="5">
    <source>
        <dbReference type="ARBA" id="ARBA00022785"/>
    </source>
</evidence>
<dbReference type="EMBL" id="BLXO01000005">
    <property type="protein sequence ID" value="GFN46695.1"/>
    <property type="molecule type" value="Genomic_DNA"/>
</dbReference>
<feature type="binding site" evidence="11">
    <location>
        <position position="32"/>
    </location>
    <ligand>
        <name>Zn(2+)</name>
        <dbReference type="ChEBI" id="CHEBI:29105"/>
    </ligand>
</feature>
<dbReference type="Proteomes" id="UP000504714">
    <property type="component" value="Unassembled WGS sequence"/>
</dbReference>
<evidence type="ECO:0000256" key="11">
    <source>
        <dbReference type="PIRSR" id="PIRSR006113-2"/>
    </source>
</evidence>
<name>A0A6L2ZQN8_9ENTR</name>
<dbReference type="RefSeq" id="WP_176488434.1">
    <property type="nucleotide sequence ID" value="NZ_BLXO01000005.1"/>
</dbReference>
<keyword evidence="5 9" id="KW-0671">Queuosine biosynthesis</keyword>
<evidence type="ECO:0000256" key="4">
    <source>
        <dbReference type="ARBA" id="ARBA00022723"/>
    </source>
</evidence>
<comment type="caution">
    <text evidence="12">The sequence shown here is derived from an EMBL/GenBank/DDBJ whole genome shotgun (WGS) entry which is preliminary data.</text>
</comment>
<dbReference type="Pfam" id="PF01242">
    <property type="entry name" value="PTPS"/>
    <property type="match status" value="1"/>
</dbReference>
<comment type="similarity">
    <text evidence="2 9">Belongs to the PTPS family. QueD subfamily.</text>
</comment>
<dbReference type="EC" id="4.-.-.-" evidence="9"/>
<dbReference type="NCBIfam" id="TIGR03367">
    <property type="entry name" value="queuosine_QueD"/>
    <property type="match status" value="1"/>
</dbReference>
<feature type="active site" description="Charge relay system" evidence="10">
    <location>
        <position position="70"/>
    </location>
</feature>
<comment type="cofactor">
    <cofactor evidence="9 11">
        <name>Zn(2+)</name>
        <dbReference type="ChEBI" id="CHEBI:29105"/>
    </cofactor>
    <text evidence="9 11">Binds 1 zinc ion per subunit.</text>
</comment>
<dbReference type="InterPro" id="IPR038418">
    <property type="entry name" value="6-PTP_synth/QueD_sf"/>
</dbReference>
<evidence type="ECO:0000256" key="10">
    <source>
        <dbReference type="PIRSR" id="PIRSR006113-1"/>
    </source>
</evidence>
<dbReference type="FunFam" id="3.30.479.10:FF:000001">
    <property type="entry name" value="6-carboxy-5,6,7,8-tetrahydropterin synthase"/>
    <property type="match status" value="1"/>
</dbReference>
<dbReference type="UniPathway" id="UPA00391"/>
<dbReference type="PIRSF" id="PIRSF006113">
    <property type="entry name" value="PTP_synth"/>
    <property type="match status" value="1"/>
</dbReference>
<feature type="binding site" evidence="11">
    <location>
        <position position="15"/>
    </location>
    <ligand>
        <name>Zn(2+)</name>
        <dbReference type="ChEBI" id="CHEBI:29105"/>
    </ligand>
</feature>
<evidence type="ECO:0000313" key="13">
    <source>
        <dbReference type="Proteomes" id="UP000504714"/>
    </source>
</evidence>
<sequence>MTTTLFKDFQFEAAHRLPNVPEGHKCGRLHGHSFSLRLEVTGEVDPTFGWIMDFATLKTQFEPILQSLDHYYLNEIEGLENPTSEVLAAWIWQQLKPKLPELSAVTIKETCSAGCVYRGE</sequence>
<comment type="pathway">
    <text evidence="1 9">Purine metabolism; 7-cyano-7-deazaguanine biosynthesis.</text>
</comment>
<gene>
    <name evidence="12" type="primary">queD</name>
    <name evidence="12" type="ORF">RINTU1_24240</name>
</gene>
<organism evidence="12 13">
    <name type="scientific">Candidatus Regiella insecticola</name>
    <dbReference type="NCBI Taxonomy" id="138073"/>
    <lineage>
        <taxon>Bacteria</taxon>
        <taxon>Pseudomonadati</taxon>
        <taxon>Pseudomonadota</taxon>
        <taxon>Gammaproteobacteria</taxon>
        <taxon>Enterobacterales</taxon>
        <taxon>Enterobacteriaceae</taxon>
        <taxon>aphid secondary symbionts</taxon>
        <taxon>Candidatus Regiella</taxon>
    </lineage>
</organism>